<dbReference type="Gene3D" id="3.10.129.10">
    <property type="entry name" value="Hotdog Thioesterase"/>
    <property type="match status" value="1"/>
</dbReference>
<keyword evidence="2" id="KW-0378">Hydrolase</keyword>
<dbReference type="Pfam" id="PF03061">
    <property type="entry name" value="4HBT"/>
    <property type="match status" value="1"/>
</dbReference>
<name>A0A2V5KBW4_9BACL</name>
<evidence type="ECO:0000256" key="2">
    <source>
        <dbReference type="ARBA" id="ARBA00022801"/>
    </source>
</evidence>
<protein>
    <submittedName>
        <fullName evidence="4">Acyl-CoA thioesterase</fullName>
    </submittedName>
</protein>
<dbReference type="GO" id="GO:0047617">
    <property type="term" value="F:fatty acyl-CoA hydrolase activity"/>
    <property type="evidence" value="ECO:0007669"/>
    <property type="project" value="TreeGrafter"/>
</dbReference>
<organism evidence="4 5">
    <name type="scientific">Paenibacillus flagellatus</name>
    <dbReference type="NCBI Taxonomy" id="2211139"/>
    <lineage>
        <taxon>Bacteria</taxon>
        <taxon>Bacillati</taxon>
        <taxon>Bacillota</taxon>
        <taxon>Bacilli</taxon>
        <taxon>Bacillales</taxon>
        <taxon>Paenibacillaceae</taxon>
        <taxon>Paenibacillus</taxon>
    </lineage>
</organism>
<dbReference type="InterPro" id="IPR050563">
    <property type="entry name" value="4-hydroxybenzoyl-CoA_TE"/>
</dbReference>
<evidence type="ECO:0000313" key="5">
    <source>
        <dbReference type="Proteomes" id="UP000247476"/>
    </source>
</evidence>
<accession>A0A2V5KBW4</accession>
<dbReference type="Proteomes" id="UP000247476">
    <property type="component" value="Unassembled WGS sequence"/>
</dbReference>
<dbReference type="EMBL" id="QJVJ01000001">
    <property type="protein sequence ID" value="PYI57061.1"/>
    <property type="molecule type" value="Genomic_DNA"/>
</dbReference>
<evidence type="ECO:0000256" key="1">
    <source>
        <dbReference type="ARBA" id="ARBA00005953"/>
    </source>
</evidence>
<gene>
    <name evidence="4" type="ORF">DLM86_01025</name>
</gene>
<dbReference type="AlphaFoldDB" id="A0A2V5KBW4"/>
<dbReference type="PANTHER" id="PTHR31793:SF27">
    <property type="entry name" value="NOVEL THIOESTERASE SUPERFAMILY DOMAIN AND SAPOSIN A-TYPE DOMAIN CONTAINING PROTEIN (0610012H03RIK)"/>
    <property type="match status" value="1"/>
</dbReference>
<feature type="domain" description="Thioesterase" evidence="3">
    <location>
        <begin position="1"/>
        <end position="78"/>
    </location>
</feature>
<comment type="caution">
    <text evidence="4">The sequence shown here is derived from an EMBL/GenBank/DDBJ whole genome shotgun (WGS) entry which is preliminary data.</text>
</comment>
<sequence>MGVVYHANYINWFEIGRTELIRERGFPYKRTEELGLYLPVVELESKFRRPARYDDVVAVYTRVSDYTAKTVAFESQVRLLPAMPSTPRAAEAESGVEPEGELLVEGATRHVWLNRDWKPVRIDKEAPELFRLLGEG</sequence>
<dbReference type="NCBIfam" id="TIGR00051">
    <property type="entry name" value="YbgC/FadM family acyl-CoA thioesterase"/>
    <property type="match status" value="1"/>
</dbReference>
<dbReference type="RefSeq" id="WP_110838102.1">
    <property type="nucleotide sequence ID" value="NZ_QJVJ01000001.1"/>
</dbReference>
<dbReference type="SUPFAM" id="SSF54637">
    <property type="entry name" value="Thioesterase/thiol ester dehydrase-isomerase"/>
    <property type="match status" value="1"/>
</dbReference>
<evidence type="ECO:0000313" key="4">
    <source>
        <dbReference type="EMBL" id="PYI57061.1"/>
    </source>
</evidence>
<dbReference type="InterPro" id="IPR006683">
    <property type="entry name" value="Thioestr_dom"/>
</dbReference>
<comment type="similarity">
    <text evidence="1">Belongs to the 4-hydroxybenzoyl-CoA thioesterase family.</text>
</comment>
<dbReference type="CDD" id="cd00586">
    <property type="entry name" value="4HBT"/>
    <property type="match status" value="1"/>
</dbReference>
<keyword evidence="5" id="KW-1185">Reference proteome</keyword>
<dbReference type="OrthoDB" id="9800856at2"/>
<dbReference type="InterPro" id="IPR029069">
    <property type="entry name" value="HotDog_dom_sf"/>
</dbReference>
<dbReference type="PANTHER" id="PTHR31793">
    <property type="entry name" value="4-HYDROXYBENZOYL-COA THIOESTERASE FAMILY MEMBER"/>
    <property type="match status" value="1"/>
</dbReference>
<dbReference type="InterPro" id="IPR006684">
    <property type="entry name" value="YbgC/YbaW"/>
</dbReference>
<dbReference type="PIRSF" id="PIRSF003230">
    <property type="entry name" value="YbgC"/>
    <property type="match status" value="1"/>
</dbReference>
<evidence type="ECO:0000259" key="3">
    <source>
        <dbReference type="Pfam" id="PF03061"/>
    </source>
</evidence>
<proteinExistence type="inferred from homology"/>
<reference evidence="4 5" key="1">
    <citation type="submission" date="2018-05" db="EMBL/GenBank/DDBJ databases">
        <title>Paenibacillus flagellatus sp. nov., isolated from selenium mineral soil.</title>
        <authorList>
            <person name="Dai X."/>
        </authorList>
    </citation>
    <scope>NUCLEOTIDE SEQUENCE [LARGE SCALE GENOMIC DNA]</scope>
    <source>
        <strain evidence="4 5">DXL2</strain>
    </source>
</reference>